<accession>A0A8D8RB17</accession>
<dbReference type="EMBL" id="HBUF01144792">
    <property type="protein sequence ID" value="CAG6646996.1"/>
    <property type="molecule type" value="Transcribed_RNA"/>
</dbReference>
<name>A0A8D8RB17_9HEMI</name>
<organism evidence="1">
    <name type="scientific">Cacopsylla melanoneura</name>
    <dbReference type="NCBI Taxonomy" id="428564"/>
    <lineage>
        <taxon>Eukaryota</taxon>
        <taxon>Metazoa</taxon>
        <taxon>Ecdysozoa</taxon>
        <taxon>Arthropoda</taxon>
        <taxon>Hexapoda</taxon>
        <taxon>Insecta</taxon>
        <taxon>Pterygota</taxon>
        <taxon>Neoptera</taxon>
        <taxon>Paraneoptera</taxon>
        <taxon>Hemiptera</taxon>
        <taxon>Sternorrhyncha</taxon>
        <taxon>Psylloidea</taxon>
        <taxon>Psyllidae</taxon>
        <taxon>Psyllinae</taxon>
        <taxon>Cacopsylla</taxon>
    </lineage>
</organism>
<protein>
    <submittedName>
        <fullName evidence="1">Uncharacterized protein</fullName>
    </submittedName>
</protein>
<dbReference type="AlphaFoldDB" id="A0A8D8RB17"/>
<evidence type="ECO:0000313" key="1">
    <source>
        <dbReference type="EMBL" id="CAG6646996.1"/>
    </source>
</evidence>
<sequence>MDLFKEKTYRIAAKISLPLPQYVLFYPPPLPLPLLHPPPPLPLLYPAPPHSPCFLVLLIRSYLWQVLCLDSTLYRRGGERENEVRVGGGMVNHFLFNHNGGWV</sequence>
<reference evidence="1" key="1">
    <citation type="submission" date="2021-05" db="EMBL/GenBank/DDBJ databases">
        <authorList>
            <person name="Alioto T."/>
            <person name="Alioto T."/>
            <person name="Gomez Garrido J."/>
        </authorList>
    </citation>
    <scope>NUCLEOTIDE SEQUENCE</scope>
</reference>
<proteinExistence type="predicted"/>